<evidence type="ECO:0000313" key="2">
    <source>
        <dbReference type="EMBL" id="RAS37191.1"/>
    </source>
</evidence>
<dbReference type="EMBL" id="QLTK01000003">
    <property type="protein sequence ID" value="RAS37191.1"/>
    <property type="molecule type" value="Genomic_DNA"/>
</dbReference>
<keyword evidence="1" id="KW-0812">Transmembrane</keyword>
<keyword evidence="1" id="KW-1133">Transmembrane helix</keyword>
<protein>
    <submittedName>
        <fullName evidence="2">Uncharacterized protein</fullName>
    </submittedName>
</protein>
<gene>
    <name evidence="2" type="ORF">BX591_10340</name>
</gene>
<sequence>MSETQSKLWFSGVAFIPYAILAYGFNWLTKGSDHGLDTALIVVLGGRLVYGLIDNVTAATAWRLHDRKRAVDAFLKLINATARKPHRQPQILLELYR</sequence>
<proteinExistence type="predicted"/>
<organism evidence="2 3">
    <name type="scientific">Paraburkholderia bryophila</name>
    <dbReference type="NCBI Taxonomy" id="420952"/>
    <lineage>
        <taxon>Bacteria</taxon>
        <taxon>Pseudomonadati</taxon>
        <taxon>Pseudomonadota</taxon>
        <taxon>Betaproteobacteria</taxon>
        <taxon>Burkholderiales</taxon>
        <taxon>Burkholderiaceae</taxon>
        <taxon>Paraburkholderia</taxon>
    </lineage>
</organism>
<dbReference type="RefSeq" id="WP_111929962.1">
    <property type="nucleotide sequence ID" value="NZ_CADFFP010000002.1"/>
</dbReference>
<feature type="transmembrane region" description="Helical" evidence="1">
    <location>
        <begin position="40"/>
        <end position="62"/>
    </location>
</feature>
<dbReference type="AlphaFoldDB" id="A0A329CU60"/>
<evidence type="ECO:0000256" key="1">
    <source>
        <dbReference type="SAM" id="Phobius"/>
    </source>
</evidence>
<name>A0A329CU60_9BURK</name>
<keyword evidence="1" id="KW-0472">Membrane</keyword>
<reference evidence="2 3" key="1">
    <citation type="submission" date="2018-06" db="EMBL/GenBank/DDBJ databases">
        <title>Genomic Encyclopedia of Type Strains, Phase III (KMG-III): the genomes of soil and plant-associated and newly described type strains.</title>
        <authorList>
            <person name="Whitman W."/>
        </authorList>
    </citation>
    <scope>NUCLEOTIDE SEQUENCE [LARGE SCALE GENOMIC DNA]</scope>
    <source>
        <strain evidence="2 3">LMG 23644</strain>
    </source>
</reference>
<feature type="transmembrane region" description="Helical" evidence="1">
    <location>
        <begin position="7"/>
        <end position="28"/>
    </location>
</feature>
<dbReference type="Proteomes" id="UP000248918">
    <property type="component" value="Unassembled WGS sequence"/>
</dbReference>
<dbReference type="OrthoDB" id="9982190at2"/>
<evidence type="ECO:0000313" key="3">
    <source>
        <dbReference type="Proteomes" id="UP000248918"/>
    </source>
</evidence>
<accession>A0A329CU60</accession>
<comment type="caution">
    <text evidence="2">The sequence shown here is derived from an EMBL/GenBank/DDBJ whole genome shotgun (WGS) entry which is preliminary data.</text>
</comment>